<dbReference type="PROSITE" id="PS51257">
    <property type="entry name" value="PROKAR_LIPOPROTEIN"/>
    <property type="match status" value="1"/>
</dbReference>
<dbReference type="InterPro" id="IPR006059">
    <property type="entry name" value="SBP"/>
</dbReference>
<evidence type="ECO:0000256" key="6">
    <source>
        <dbReference type="SAM" id="MobiDB-lite"/>
    </source>
</evidence>
<feature type="compositionally biased region" description="Low complexity" evidence="6">
    <location>
        <begin position="29"/>
        <end position="47"/>
    </location>
</feature>
<evidence type="ECO:0000256" key="4">
    <source>
        <dbReference type="ARBA" id="ARBA00023139"/>
    </source>
</evidence>
<dbReference type="CDD" id="cd13585">
    <property type="entry name" value="PBP2_TMBP_like"/>
    <property type="match status" value="1"/>
</dbReference>
<accession>A0ABV8SC25</accession>
<evidence type="ECO:0000256" key="1">
    <source>
        <dbReference type="ARBA" id="ARBA00022475"/>
    </source>
</evidence>
<organism evidence="8 9">
    <name type="scientific">Cohnella boryungensis</name>
    <dbReference type="NCBI Taxonomy" id="768479"/>
    <lineage>
        <taxon>Bacteria</taxon>
        <taxon>Bacillati</taxon>
        <taxon>Bacillota</taxon>
        <taxon>Bacilli</taxon>
        <taxon>Bacillales</taxon>
        <taxon>Paenibacillaceae</taxon>
        <taxon>Cohnella</taxon>
    </lineage>
</organism>
<dbReference type="PANTHER" id="PTHR43649:SF33">
    <property type="entry name" value="POLYGALACTURONAN_RHAMNOGALACTURONAN-BINDING PROTEIN YTCQ"/>
    <property type="match status" value="1"/>
</dbReference>
<dbReference type="Pfam" id="PF01547">
    <property type="entry name" value="SBP_bac_1"/>
    <property type="match status" value="1"/>
</dbReference>
<dbReference type="Gene3D" id="3.40.190.10">
    <property type="entry name" value="Periplasmic binding protein-like II"/>
    <property type="match status" value="1"/>
</dbReference>
<proteinExistence type="predicted"/>
<comment type="caution">
    <text evidence="8">The sequence shown here is derived from an EMBL/GenBank/DDBJ whole genome shotgun (WGS) entry which is preliminary data.</text>
</comment>
<evidence type="ECO:0000256" key="2">
    <source>
        <dbReference type="ARBA" id="ARBA00022729"/>
    </source>
</evidence>
<evidence type="ECO:0000313" key="9">
    <source>
        <dbReference type="Proteomes" id="UP001595755"/>
    </source>
</evidence>
<dbReference type="RefSeq" id="WP_378127175.1">
    <property type="nucleotide sequence ID" value="NZ_JBHSED010000035.1"/>
</dbReference>
<evidence type="ECO:0000256" key="5">
    <source>
        <dbReference type="ARBA" id="ARBA00023288"/>
    </source>
</evidence>
<gene>
    <name evidence="8" type="ORF">ACFO1S_16895</name>
</gene>
<keyword evidence="5" id="KW-0449">Lipoprotein</keyword>
<evidence type="ECO:0000256" key="3">
    <source>
        <dbReference type="ARBA" id="ARBA00023136"/>
    </source>
</evidence>
<keyword evidence="3" id="KW-0472">Membrane</keyword>
<sequence length="474" mass="52170">MKQWLGRKGMAAMGISLALTLVLSGCGGSNDQASSSPSSSAGAVSDSKSADKEPVKLKFTYWGSADEKKAIEGAAKKFTDKYPWITVETVQIPNADYNTKLTAMAAGNEMPDTGYITGDLGETWANEDRFVNLYEMLDKDPDIKRDDFLDYAFYQTNPDNAWGIMTAGEAFGLFYRKDLVEQAGVTIPSKASEALDWDSFVKLAQKLTLDKNGKNASEAGFDPKNIKQYGVMFETWHDPLNTVIFSNGGDWLSPDGQTFTLNKPESVEAIQKLADLVNVYHVAPSPLDIKSMPAMSVALQSGLVVMAIGGQWMNLDLGNAKVNYDIGVLPKLKESLTVATSGATVVFKGSKHPEEAWMLFKWMSNPEGAIDLYSSGLWMPTMKEWYTDSNLVAKWVDVNPAAHPPGFKDAMMNQMLERSKPSTTFYMKNQAKITAIVTSGLDQVWFGNKTAQEVLDEIAIKVKPEIKGRYDVKQ</sequence>
<evidence type="ECO:0000313" key="8">
    <source>
        <dbReference type="EMBL" id="MFC4305113.1"/>
    </source>
</evidence>
<keyword evidence="1" id="KW-1003">Cell membrane</keyword>
<feature type="region of interest" description="Disordered" evidence="6">
    <location>
        <begin position="27"/>
        <end position="51"/>
    </location>
</feature>
<protein>
    <submittedName>
        <fullName evidence="8">ABC transporter substrate-binding protein</fullName>
    </submittedName>
</protein>
<keyword evidence="4" id="KW-0564">Palmitate</keyword>
<dbReference type="EMBL" id="JBHSED010000035">
    <property type="protein sequence ID" value="MFC4305113.1"/>
    <property type="molecule type" value="Genomic_DNA"/>
</dbReference>
<dbReference type="Proteomes" id="UP001595755">
    <property type="component" value="Unassembled WGS sequence"/>
</dbReference>
<keyword evidence="9" id="KW-1185">Reference proteome</keyword>
<dbReference type="PANTHER" id="PTHR43649">
    <property type="entry name" value="ARABINOSE-BINDING PROTEIN-RELATED"/>
    <property type="match status" value="1"/>
</dbReference>
<reference evidence="9" key="1">
    <citation type="journal article" date="2019" name="Int. J. Syst. Evol. Microbiol.">
        <title>The Global Catalogue of Microorganisms (GCM) 10K type strain sequencing project: providing services to taxonomists for standard genome sequencing and annotation.</title>
        <authorList>
            <consortium name="The Broad Institute Genomics Platform"/>
            <consortium name="The Broad Institute Genome Sequencing Center for Infectious Disease"/>
            <person name="Wu L."/>
            <person name="Ma J."/>
        </authorList>
    </citation>
    <scope>NUCLEOTIDE SEQUENCE [LARGE SCALE GENOMIC DNA]</scope>
    <source>
        <strain evidence="9">CGMCC 4.1641</strain>
    </source>
</reference>
<feature type="chain" id="PRO_5045220008" evidence="7">
    <location>
        <begin position="19"/>
        <end position="474"/>
    </location>
</feature>
<dbReference type="SUPFAM" id="SSF53850">
    <property type="entry name" value="Periplasmic binding protein-like II"/>
    <property type="match status" value="1"/>
</dbReference>
<feature type="signal peptide" evidence="7">
    <location>
        <begin position="1"/>
        <end position="18"/>
    </location>
</feature>
<evidence type="ECO:0000256" key="7">
    <source>
        <dbReference type="SAM" id="SignalP"/>
    </source>
</evidence>
<name>A0ABV8SC25_9BACL</name>
<keyword evidence="2 7" id="KW-0732">Signal</keyword>
<dbReference type="InterPro" id="IPR050490">
    <property type="entry name" value="Bact_solute-bd_prot1"/>
</dbReference>